<dbReference type="Ensembl" id="ENSPTET00000011261.1">
    <property type="protein sequence ID" value="ENSPTEP00000007374.1"/>
    <property type="gene ID" value="ENSPTEG00000008407.1"/>
</dbReference>
<protein>
    <submittedName>
        <fullName evidence="1">Uncharacterized protein</fullName>
    </submittedName>
</protein>
<name>A0A8C9GP01_9PRIM</name>
<sequence>MAGKCRKQVHLQPEACKACTAASWQFRRTAENGKEGPGRQTWHVAAGHLESQGMNLPQRSALG</sequence>
<accession>A0A8C9GP01</accession>
<evidence type="ECO:0000313" key="2">
    <source>
        <dbReference type="Proteomes" id="UP000694416"/>
    </source>
</evidence>
<keyword evidence="2" id="KW-1185">Reference proteome</keyword>
<evidence type="ECO:0000313" key="1">
    <source>
        <dbReference type="Ensembl" id="ENSPTEP00000007374.1"/>
    </source>
</evidence>
<reference evidence="1" key="1">
    <citation type="submission" date="2025-08" db="UniProtKB">
        <authorList>
            <consortium name="Ensembl"/>
        </authorList>
    </citation>
    <scope>IDENTIFICATION</scope>
</reference>
<reference evidence="1" key="2">
    <citation type="submission" date="2025-09" db="UniProtKB">
        <authorList>
            <consortium name="Ensembl"/>
        </authorList>
    </citation>
    <scope>IDENTIFICATION</scope>
</reference>
<dbReference type="Proteomes" id="UP000694416">
    <property type="component" value="Unplaced"/>
</dbReference>
<organism evidence="1 2">
    <name type="scientific">Piliocolobus tephrosceles</name>
    <name type="common">Ugandan red Colobus</name>
    <dbReference type="NCBI Taxonomy" id="591936"/>
    <lineage>
        <taxon>Eukaryota</taxon>
        <taxon>Metazoa</taxon>
        <taxon>Chordata</taxon>
        <taxon>Craniata</taxon>
        <taxon>Vertebrata</taxon>
        <taxon>Euteleostomi</taxon>
        <taxon>Mammalia</taxon>
        <taxon>Eutheria</taxon>
        <taxon>Euarchontoglires</taxon>
        <taxon>Primates</taxon>
        <taxon>Haplorrhini</taxon>
        <taxon>Catarrhini</taxon>
        <taxon>Cercopithecidae</taxon>
        <taxon>Colobinae</taxon>
        <taxon>Piliocolobus</taxon>
    </lineage>
</organism>
<dbReference type="AlphaFoldDB" id="A0A8C9GP01"/>
<proteinExistence type="predicted"/>